<sequence length="35" mass="3775">MSEEIITKILVGAMLISFAIGLALIPLTTKSKKDK</sequence>
<dbReference type="Proteomes" id="UP000032746">
    <property type="component" value="Chromosome"/>
</dbReference>
<proteinExistence type="predicted"/>
<dbReference type="EMBL" id="CP008706">
    <property type="protein sequence ID" value="AKA31161.1"/>
    <property type="molecule type" value="Genomic_DNA"/>
</dbReference>
<keyword evidence="1" id="KW-0812">Transmembrane</keyword>
<keyword evidence="1" id="KW-1133">Transmembrane helix</keyword>
<evidence type="ECO:0000313" key="3">
    <source>
        <dbReference type="Proteomes" id="UP000032746"/>
    </source>
</evidence>
<reference evidence="3" key="2">
    <citation type="submission" date="2015-03" db="EMBL/GenBank/DDBJ databases">
        <authorList>
            <person name="Gallagher L.A."/>
            <person name="Hayden H.S."/>
            <person name="Weiss E.J."/>
            <person name="Hager K.R."/>
            <person name="Ramage E."/>
            <person name="Radey M.R."/>
            <person name="Bydalek R."/>
            <person name="Manoil C."/>
            <person name="Miller S.I."/>
            <person name="Brittnacher M.J."/>
        </authorList>
    </citation>
    <scope>NUCLEOTIDE SEQUENCE [LARGE SCALE GENOMIC DNA]</scope>
    <source>
        <strain evidence="3">AB5075-UW</strain>
    </source>
</reference>
<name>A0A0D5YHD5_ACIBA</name>
<feature type="transmembrane region" description="Helical" evidence="1">
    <location>
        <begin position="6"/>
        <end position="27"/>
    </location>
</feature>
<accession>A0A0D5YHD5</accession>
<reference evidence="2 3" key="1">
    <citation type="journal article" date="2015" name="J. Bacteriol.">
        <title>Resources for Genetic and Genomic Analysis of Emerging Pathogen Acinetobacter baumannii.</title>
        <authorList>
            <person name="Gallagher L.A."/>
            <person name="Ramage E."/>
            <person name="Weiss E.J."/>
            <person name="Radey M."/>
            <person name="Hayden H.S."/>
            <person name="Held K.G."/>
            <person name="Huse H.K."/>
            <person name="Zurawski D.V."/>
            <person name="Brittnacher M.J."/>
            <person name="Manoil C."/>
        </authorList>
    </citation>
    <scope>NUCLEOTIDE SEQUENCE [LARGE SCALE GENOMIC DNA]</scope>
    <source>
        <strain evidence="2 3">AB5075-UW</strain>
    </source>
</reference>
<protein>
    <submittedName>
        <fullName evidence="2">Uncharacterized protein</fullName>
    </submittedName>
</protein>
<keyword evidence="1" id="KW-0472">Membrane</keyword>
<evidence type="ECO:0000256" key="1">
    <source>
        <dbReference type="SAM" id="Phobius"/>
    </source>
</evidence>
<dbReference type="PATRIC" id="fig|470.1345.peg.1376"/>
<evidence type="ECO:0000313" key="2">
    <source>
        <dbReference type="EMBL" id="AKA31161.1"/>
    </source>
</evidence>
<dbReference type="AlphaFoldDB" id="A0A0D5YHD5"/>
<organism evidence="2 3">
    <name type="scientific">Acinetobacter baumannii</name>
    <dbReference type="NCBI Taxonomy" id="470"/>
    <lineage>
        <taxon>Bacteria</taxon>
        <taxon>Pseudomonadati</taxon>
        <taxon>Pseudomonadota</taxon>
        <taxon>Gammaproteobacteria</taxon>
        <taxon>Moraxellales</taxon>
        <taxon>Moraxellaceae</taxon>
        <taxon>Acinetobacter</taxon>
        <taxon>Acinetobacter calcoaceticus/baumannii complex</taxon>
    </lineage>
</organism>
<gene>
    <name evidence="2" type="ORF">ABUW_1417</name>
</gene>